<evidence type="ECO:0000313" key="4">
    <source>
        <dbReference type="Proteomes" id="UP001177023"/>
    </source>
</evidence>
<accession>A0AA36CWB7</accession>
<dbReference type="GO" id="GO:0005739">
    <property type="term" value="C:mitochondrion"/>
    <property type="evidence" value="ECO:0007669"/>
    <property type="project" value="UniProtKB-SubCell"/>
</dbReference>
<dbReference type="Proteomes" id="UP001177023">
    <property type="component" value="Unassembled WGS sequence"/>
</dbReference>
<evidence type="ECO:0000256" key="2">
    <source>
        <dbReference type="SAM" id="Coils"/>
    </source>
</evidence>
<protein>
    <submittedName>
        <fullName evidence="3">Uncharacterized protein</fullName>
    </submittedName>
</protein>
<dbReference type="Pfam" id="PF10037">
    <property type="entry name" value="MRP-S27"/>
    <property type="match status" value="1"/>
</dbReference>
<sequence length="430" mass="47856">MLAPARLSRCASSVFLARRTLLSSAFALDETWAGRHKDLQKLGLGGDYEWIATVQKKFIGGGVGSAVDVDAAVCIAEHKDQVDDVTELVYKLRHSPSAADLLPSTEYALLRLLLKHQPDQVFQLADDPINYGVFPNEHSACLLIDHFLEQGNTQNAARLATWVMLQEMTDNSLLNLLSLYAVAKWSELPAEERTLPMKVEAEAEEEDINEDDMRTFKFPWLKNEWNDGHFDVVEAEVLVGKTLRWMARDTKEIDDATRRSAIALGAQLAKDDKETARLVQSGSVHGAVAQFIVSQIEAHLKAQGAEAVPSTHQQATLSTLGSKGKADVGLFSDVFFKALQTVQPEAEKQLMAQQKAEFAEWAEKRTSLVRAQAERLLLKVKLEDVEAELAALQSREEKLNFFESRLTWEKRADDNDQIEAVEGKKKAATA</sequence>
<dbReference type="PANTHER" id="PTHR21393">
    <property type="entry name" value="MITOCHONDRIAL 28S RIBOSOMAL PROTEIN S27"/>
    <property type="match status" value="1"/>
</dbReference>
<name>A0AA36CWB7_9BILA</name>
<organism evidence="3 4">
    <name type="scientific">Mesorhabditis spiculigera</name>
    <dbReference type="NCBI Taxonomy" id="96644"/>
    <lineage>
        <taxon>Eukaryota</taxon>
        <taxon>Metazoa</taxon>
        <taxon>Ecdysozoa</taxon>
        <taxon>Nematoda</taxon>
        <taxon>Chromadorea</taxon>
        <taxon>Rhabditida</taxon>
        <taxon>Rhabditina</taxon>
        <taxon>Rhabditomorpha</taxon>
        <taxon>Rhabditoidea</taxon>
        <taxon>Rhabditidae</taxon>
        <taxon>Mesorhabditinae</taxon>
        <taxon>Mesorhabditis</taxon>
    </lineage>
</organism>
<dbReference type="InterPro" id="IPR034913">
    <property type="entry name" value="mS27/PTCD2"/>
</dbReference>
<comment type="caution">
    <text evidence="3">The sequence shown here is derived from an EMBL/GenBank/DDBJ whole genome shotgun (WGS) entry which is preliminary data.</text>
</comment>
<keyword evidence="2" id="KW-0175">Coiled coil</keyword>
<dbReference type="AlphaFoldDB" id="A0AA36CWB7"/>
<feature type="coiled-coil region" evidence="2">
    <location>
        <begin position="368"/>
        <end position="395"/>
    </location>
</feature>
<proteinExistence type="predicted"/>
<comment type="subcellular location">
    <subcellularLocation>
        <location evidence="1">Mitochondrion</location>
    </subcellularLocation>
</comment>
<dbReference type="EMBL" id="CATQJA010002639">
    <property type="protein sequence ID" value="CAJ0575557.1"/>
    <property type="molecule type" value="Genomic_DNA"/>
</dbReference>
<feature type="non-terminal residue" evidence="3">
    <location>
        <position position="1"/>
    </location>
</feature>
<evidence type="ECO:0000256" key="1">
    <source>
        <dbReference type="ARBA" id="ARBA00004173"/>
    </source>
</evidence>
<dbReference type="InterPro" id="IPR019266">
    <property type="entry name" value="Ribosomal_mS27"/>
</dbReference>
<keyword evidence="4" id="KW-1185">Reference proteome</keyword>
<evidence type="ECO:0000313" key="3">
    <source>
        <dbReference type="EMBL" id="CAJ0575557.1"/>
    </source>
</evidence>
<reference evidence="3" key="1">
    <citation type="submission" date="2023-06" db="EMBL/GenBank/DDBJ databases">
        <authorList>
            <person name="Delattre M."/>
        </authorList>
    </citation>
    <scope>NUCLEOTIDE SEQUENCE</scope>
    <source>
        <strain evidence="3">AF72</strain>
    </source>
</reference>
<gene>
    <name evidence="3" type="ORF">MSPICULIGERA_LOCUS13867</name>
</gene>
<dbReference type="PANTHER" id="PTHR21393:SF0">
    <property type="entry name" value="SMALL RIBOSOMAL SUBUNIT PROTEIN MS27"/>
    <property type="match status" value="1"/>
</dbReference>